<feature type="domain" description="Hemerythrin-like" evidence="1">
    <location>
        <begin position="4"/>
        <end position="129"/>
    </location>
</feature>
<protein>
    <recommendedName>
        <fullName evidence="1">Hemerythrin-like domain-containing protein</fullName>
    </recommendedName>
</protein>
<name>B5EGT7_CITBB</name>
<dbReference type="eggNOG" id="ENOG50334Y1">
    <property type="taxonomic scope" value="Bacteria"/>
</dbReference>
<gene>
    <name evidence="2" type="ordered locus">Gbem_2562</name>
</gene>
<dbReference type="STRING" id="404380.Gbem_2562"/>
<reference evidence="2 3" key="1">
    <citation type="submission" date="2008-07" db="EMBL/GenBank/DDBJ databases">
        <title>Complete sequence of Geobacter bemidjiensis BEM.</title>
        <authorList>
            <consortium name="US DOE Joint Genome Institute"/>
            <person name="Lucas S."/>
            <person name="Copeland A."/>
            <person name="Lapidus A."/>
            <person name="Glavina del Rio T."/>
            <person name="Dalin E."/>
            <person name="Tice H."/>
            <person name="Bruce D."/>
            <person name="Goodwin L."/>
            <person name="Pitluck S."/>
            <person name="Kiss H."/>
            <person name="Brettin T."/>
            <person name="Detter J.C."/>
            <person name="Han C."/>
            <person name="Kuske C.R."/>
            <person name="Schmutz J."/>
            <person name="Larimer F."/>
            <person name="Land M."/>
            <person name="Hauser L."/>
            <person name="Kyrpides N."/>
            <person name="Lykidis A."/>
            <person name="Lovley D."/>
            <person name="Richardson P."/>
        </authorList>
    </citation>
    <scope>NUCLEOTIDE SEQUENCE [LARGE SCALE GENOMIC DNA]</scope>
    <source>
        <strain evidence="3">ATCC BAA-1014 / DSM 16622 / JCM 12645 / Bem</strain>
    </source>
</reference>
<dbReference type="InterPro" id="IPR012312">
    <property type="entry name" value="Hemerythrin-like"/>
</dbReference>
<dbReference type="Pfam" id="PF01814">
    <property type="entry name" value="Hemerythrin"/>
    <property type="match status" value="1"/>
</dbReference>
<accession>B5EGT7</accession>
<dbReference type="Gene3D" id="1.20.120.520">
    <property type="entry name" value="nmb1532 protein domain like"/>
    <property type="match status" value="1"/>
</dbReference>
<dbReference type="AlphaFoldDB" id="B5EGT7"/>
<dbReference type="KEGG" id="gbm:Gbem_2562"/>
<evidence type="ECO:0000313" key="2">
    <source>
        <dbReference type="EMBL" id="ACH39570.1"/>
    </source>
</evidence>
<sequence>MARLIDELKRDHVEIDAMLAKVRDSKITNQEAHKILIAAKGKLLAHLKKEDIQLYPVLDKSAVNDAALKRSVDFYAKDMHEITADAVAFFDKYSPADSPIDIEFAKAFGRLYSILSRRLRSEESTLYPAYAKLHPL</sequence>
<dbReference type="OrthoDB" id="5455720at2"/>
<dbReference type="RefSeq" id="WP_012530991.1">
    <property type="nucleotide sequence ID" value="NC_011146.1"/>
</dbReference>
<dbReference type="EMBL" id="CP001124">
    <property type="protein sequence ID" value="ACH39570.1"/>
    <property type="molecule type" value="Genomic_DNA"/>
</dbReference>
<dbReference type="Proteomes" id="UP000008825">
    <property type="component" value="Chromosome"/>
</dbReference>
<evidence type="ECO:0000259" key="1">
    <source>
        <dbReference type="Pfam" id="PF01814"/>
    </source>
</evidence>
<reference evidence="2 3" key="2">
    <citation type="journal article" date="2010" name="BMC Genomics">
        <title>The genome of Geobacter bemidjiensis, exemplar for the subsurface clade of Geobacter species that predominate in Fe(III)-reducing subsurface environments.</title>
        <authorList>
            <person name="Aklujkar M."/>
            <person name="Young N.D."/>
            <person name="Holmes D."/>
            <person name="Chavan M."/>
            <person name="Risso C."/>
            <person name="Kiss H.E."/>
            <person name="Han C.S."/>
            <person name="Land M.L."/>
            <person name="Lovley D.R."/>
        </authorList>
    </citation>
    <scope>NUCLEOTIDE SEQUENCE [LARGE SCALE GENOMIC DNA]</scope>
    <source>
        <strain evidence="3">ATCC BAA-1014 / DSM 16622 / JCM 12645 / Bem</strain>
    </source>
</reference>
<organism evidence="2 3">
    <name type="scientific">Citrifermentans bemidjiense (strain ATCC BAA-1014 / DSM 16622 / JCM 12645 / Bem)</name>
    <name type="common">Geobacter bemidjiensis</name>
    <dbReference type="NCBI Taxonomy" id="404380"/>
    <lineage>
        <taxon>Bacteria</taxon>
        <taxon>Pseudomonadati</taxon>
        <taxon>Thermodesulfobacteriota</taxon>
        <taxon>Desulfuromonadia</taxon>
        <taxon>Geobacterales</taxon>
        <taxon>Geobacteraceae</taxon>
        <taxon>Citrifermentans</taxon>
    </lineage>
</organism>
<dbReference type="HOGENOM" id="CLU_156442_0_0_7"/>
<keyword evidence="3" id="KW-1185">Reference proteome</keyword>
<proteinExistence type="predicted"/>
<evidence type="ECO:0000313" key="3">
    <source>
        <dbReference type="Proteomes" id="UP000008825"/>
    </source>
</evidence>